<gene>
    <name evidence="1" type="ORF">ACCO45_004674</name>
</gene>
<sequence>MAAHVVATEAPQTARSSGRPASALARRAPVGPPSLARQLTTSATAWGWVLIHSWTGGGSLRQVPTATAPFLEWRGVARSAPRASLGAPPRPPAGRAGTEVLRSPRLPLQRPRAAPQRRPLAREKPPPPPPLGVINQRSCGRAPAAAARLCSRSMRPGRLANCSTANNNNIGSILPS</sequence>
<evidence type="ECO:0000313" key="2">
    <source>
        <dbReference type="Proteomes" id="UP001638806"/>
    </source>
</evidence>
<dbReference type="EMBL" id="JBGNUJ010000004">
    <property type="protein sequence ID" value="KAL3959557.1"/>
    <property type="molecule type" value="Genomic_DNA"/>
</dbReference>
<dbReference type="Proteomes" id="UP001638806">
    <property type="component" value="Unassembled WGS sequence"/>
</dbReference>
<name>A0ACC4DT89_PURLI</name>
<evidence type="ECO:0000313" key="1">
    <source>
        <dbReference type="EMBL" id="KAL3959557.1"/>
    </source>
</evidence>
<comment type="caution">
    <text evidence="1">The sequence shown here is derived from an EMBL/GenBank/DDBJ whole genome shotgun (WGS) entry which is preliminary data.</text>
</comment>
<reference evidence="1" key="1">
    <citation type="submission" date="2024-12" db="EMBL/GenBank/DDBJ databases">
        <title>Comparative genomics and development of molecular markers within Purpureocillium lilacinum and among Purpureocillium species.</title>
        <authorList>
            <person name="Yeh Z.-Y."/>
            <person name="Ni N.-T."/>
            <person name="Lo P.-H."/>
            <person name="Mushyakhwo K."/>
            <person name="Lin C.-F."/>
            <person name="Nai Y.-S."/>
        </authorList>
    </citation>
    <scope>NUCLEOTIDE SEQUENCE</scope>
    <source>
        <strain evidence="1">NCHU-NPUST-175</strain>
    </source>
</reference>
<accession>A0ACC4DT89</accession>
<protein>
    <submittedName>
        <fullName evidence="1">Uncharacterized protein</fullName>
    </submittedName>
</protein>
<proteinExistence type="predicted"/>
<keyword evidence="2" id="KW-1185">Reference proteome</keyword>
<organism evidence="1 2">
    <name type="scientific">Purpureocillium lilacinum</name>
    <name type="common">Paecilomyces lilacinus</name>
    <dbReference type="NCBI Taxonomy" id="33203"/>
    <lineage>
        <taxon>Eukaryota</taxon>
        <taxon>Fungi</taxon>
        <taxon>Dikarya</taxon>
        <taxon>Ascomycota</taxon>
        <taxon>Pezizomycotina</taxon>
        <taxon>Sordariomycetes</taxon>
        <taxon>Hypocreomycetidae</taxon>
        <taxon>Hypocreales</taxon>
        <taxon>Ophiocordycipitaceae</taxon>
        <taxon>Purpureocillium</taxon>
    </lineage>
</organism>